<dbReference type="GO" id="GO:0051213">
    <property type="term" value="F:dioxygenase activity"/>
    <property type="evidence" value="ECO:0007669"/>
    <property type="project" value="UniProtKB-KW"/>
</dbReference>
<dbReference type="HOGENOM" id="CLU_035063_0_0_1"/>
<protein>
    <submittedName>
        <fullName evidence="2">4-hydroxyphenylpyruvate dioxygenase</fullName>
    </submittedName>
</protein>
<gene>
    <name evidence="2" type="ORF">MGU_05410</name>
</gene>
<dbReference type="OrthoDB" id="5360893at2759"/>
<dbReference type="PANTHER" id="PTHR12110:SF21">
    <property type="entry name" value="XYLOSE ISOMERASE-LIKE TIM BARREL DOMAIN-CONTAINING PROTEIN"/>
    <property type="match status" value="1"/>
</dbReference>
<evidence type="ECO:0000313" key="2">
    <source>
        <dbReference type="EMBL" id="KID87378.1"/>
    </source>
</evidence>
<name>A0A0B4GX67_METGA</name>
<dbReference type="SUPFAM" id="SSF51658">
    <property type="entry name" value="Xylose isomerase-like"/>
    <property type="match status" value="1"/>
</dbReference>
<sequence>MIRGVFMPNRHLLHSPRRQYCLPAQHSDTTPPSTTHQAYTPVISKNKPALDRANMSNGNRVTGEVQQQKRFLPSIATMSLGSSTLHPLDVKLKIAAAKGFLGVEMYWDDLVQYSVQFRPKPPSHAAHEALAVLVAATDVASLAARLGLKILSLQPFRNFDGLTDPGLREKRLDEFRLWLATARRLGADIIGVPSTLPTVSAGDYTDNRHAIAADLAKLSRVAKAQGIRVAYENLCFAAHVRDWQQAWDKIELAREPDGLLFLPDTFNICGRTYMDPEEAGGRTPNAEADLRASLSRLVDTVPVCRMPLLQVADAELPDSPLTLDHPWRKEAGLVPLMALSRNARLFPFEERGYLPVVSVIQALVGAGWEGWVSMEVFSRTTAVQGEETIWEHAERAWKSWEKLARVMGWPARPRIDGGK</sequence>
<feature type="domain" description="Xylose isomerase-like TIM barrel" evidence="1">
    <location>
        <begin position="93"/>
        <end position="395"/>
    </location>
</feature>
<keyword evidence="3" id="KW-1185">Reference proteome</keyword>
<organism evidence="2 3">
    <name type="scientific">Metarhizium guizhouense (strain ARSEF 977)</name>
    <dbReference type="NCBI Taxonomy" id="1276136"/>
    <lineage>
        <taxon>Eukaryota</taxon>
        <taxon>Fungi</taxon>
        <taxon>Dikarya</taxon>
        <taxon>Ascomycota</taxon>
        <taxon>Pezizomycotina</taxon>
        <taxon>Sordariomycetes</taxon>
        <taxon>Hypocreomycetidae</taxon>
        <taxon>Hypocreales</taxon>
        <taxon>Clavicipitaceae</taxon>
        <taxon>Metarhizium</taxon>
    </lineage>
</organism>
<reference evidence="2 3" key="1">
    <citation type="journal article" date="2014" name="Proc. Natl. Acad. Sci. U.S.A.">
        <title>Trajectory and genomic determinants of fungal-pathogen speciation and host adaptation.</title>
        <authorList>
            <person name="Hu X."/>
            <person name="Xiao G."/>
            <person name="Zheng P."/>
            <person name="Shang Y."/>
            <person name="Su Y."/>
            <person name="Zhang X."/>
            <person name="Liu X."/>
            <person name="Zhan S."/>
            <person name="St Leger R.J."/>
            <person name="Wang C."/>
        </authorList>
    </citation>
    <scope>NUCLEOTIDE SEQUENCE [LARGE SCALE GENOMIC DNA]</scope>
    <source>
        <strain evidence="2 3">ARSEF 977</strain>
    </source>
</reference>
<dbReference type="InterPro" id="IPR013022">
    <property type="entry name" value="Xyl_isomerase-like_TIM-brl"/>
</dbReference>
<proteinExistence type="predicted"/>
<dbReference type="Gene3D" id="3.20.20.150">
    <property type="entry name" value="Divalent-metal-dependent TIM barrel enzymes"/>
    <property type="match status" value="1"/>
</dbReference>
<dbReference type="Proteomes" id="UP000031192">
    <property type="component" value="Unassembled WGS sequence"/>
</dbReference>
<accession>A0A0B4GX67</accession>
<dbReference type="InterPro" id="IPR050312">
    <property type="entry name" value="IolE/XylAMocC-like"/>
</dbReference>
<comment type="caution">
    <text evidence="2">The sequence shown here is derived from an EMBL/GenBank/DDBJ whole genome shotgun (WGS) entry which is preliminary data.</text>
</comment>
<evidence type="ECO:0000313" key="3">
    <source>
        <dbReference type="Proteomes" id="UP000031192"/>
    </source>
</evidence>
<dbReference type="PANTHER" id="PTHR12110">
    <property type="entry name" value="HYDROXYPYRUVATE ISOMERASE"/>
    <property type="match status" value="1"/>
</dbReference>
<dbReference type="Pfam" id="PF01261">
    <property type="entry name" value="AP_endonuc_2"/>
    <property type="match status" value="1"/>
</dbReference>
<keyword evidence="2" id="KW-0560">Oxidoreductase</keyword>
<dbReference type="InterPro" id="IPR036237">
    <property type="entry name" value="Xyl_isomerase-like_sf"/>
</dbReference>
<evidence type="ECO:0000259" key="1">
    <source>
        <dbReference type="Pfam" id="PF01261"/>
    </source>
</evidence>
<keyword evidence="2" id="KW-0223">Dioxygenase</keyword>
<dbReference type="EMBL" id="AZNH01000016">
    <property type="protein sequence ID" value="KID87378.1"/>
    <property type="molecule type" value="Genomic_DNA"/>
</dbReference>
<dbReference type="AlphaFoldDB" id="A0A0B4GX67"/>